<dbReference type="FunFam" id="1.20.920.20:FF:000006">
    <property type="entry name" value="Dynein, axonemal, heavy chain 6"/>
    <property type="match status" value="1"/>
</dbReference>
<evidence type="ECO:0000256" key="4">
    <source>
        <dbReference type="ARBA" id="ARBA00022701"/>
    </source>
</evidence>
<keyword evidence="17" id="KW-1185">Reference proteome</keyword>
<dbReference type="Pfam" id="PF12777">
    <property type="entry name" value="MT"/>
    <property type="match status" value="1"/>
</dbReference>
<keyword evidence="6" id="KW-0067">ATP-binding</keyword>
<evidence type="ECO:0000256" key="3">
    <source>
        <dbReference type="ARBA" id="ARBA00022490"/>
    </source>
</evidence>
<dbReference type="PANTHER" id="PTHR22878">
    <property type="entry name" value="DYNEIN HEAVY CHAIN 6, AXONEMAL-LIKE-RELATED"/>
    <property type="match status" value="1"/>
</dbReference>
<keyword evidence="5" id="KW-0547">Nucleotide-binding</keyword>
<evidence type="ECO:0000256" key="5">
    <source>
        <dbReference type="ARBA" id="ARBA00022741"/>
    </source>
</evidence>
<keyword evidence="7" id="KW-0243">Dynein</keyword>
<evidence type="ECO:0000256" key="7">
    <source>
        <dbReference type="ARBA" id="ARBA00023017"/>
    </source>
</evidence>
<evidence type="ECO:0000313" key="16">
    <source>
        <dbReference type="EMBL" id="CAH0547855.1"/>
    </source>
</evidence>
<dbReference type="Gene3D" id="1.20.58.1120">
    <property type="match status" value="1"/>
</dbReference>
<feature type="domain" description="AAA+ ATPase" evidence="15">
    <location>
        <begin position="1376"/>
        <end position="1515"/>
    </location>
</feature>
<evidence type="ECO:0000256" key="11">
    <source>
        <dbReference type="ARBA" id="ARBA00023212"/>
    </source>
</evidence>
<protein>
    <recommendedName>
        <fullName evidence="15">AAA+ ATPase domain-containing protein</fullName>
    </recommendedName>
</protein>
<dbReference type="GO" id="GO:0005874">
    <property type="term" value="C:microtubule"/>
    <property type="evidence" value="ECO:0007669"/>
    <property type="project" value="UniProtKB-KW"/>
</dbReference>
<dbReference type="InterPro" id="IPR003593">
    <property type="entry name" value="AAA+_ATPase"/>
</dbReference>
<evidence type="ECO:0000256" key="13">
    <source>
        <dbReference type="SAM" id="Coils"/>
    </source>
</evidence>
<dbReference type="PROSITE" id="PS00675">
    <property type="entry name" value="SIGMA54_INTERACT_1"/>
    <property type="match status" value="1"/>
</dbReference>
<keyword evidence="11" id="KW-0206">Cytoskeleton</keyword>
<dbReference type="GO" id="GO:0008569">
    <property type="term" value="F:minus-end-directed microtubule motor activity"/>
    <property type="evidence" value="ECO:0007669"/>
    <property type="project" value="InterPro"/>
</dbReference>
<dbReference type="InterPro" id="IPR041466">
    <property type="entry name" value="Dynein_AAA5_ext"/>
</dbReference>
<evidence type="ECO:0000256" key="9">
    <source>
        <dbReference type="ARBA" id="ARBA00023069"/>
    </source>
</evidence>
<dbReference type="Gene3D" id="1.10.8.710">
    <property type="match status" value="1"/>
</dbReference>
<feature type="domain" description="AAA+ ATPase" evidence="15">
    <location>
        <begin position="1657"/>
        <end position="1813"/>
    </location>
</feature>
<dbReference type="InterPro" id="IPR024317">
    <property type="entry name" value="Dynein_heavy_chain_D4_dom"/>
</dbReference>
<dbReference type="OrthoDB" id="447173at2759"/>
<dbReference type="InterPro" id="IPR013602">
    <property type="entry name" value="Dynein_heavy_linker"/>
</dbReference>
<keyword evidence="9" id="KW-0969">Cilium</keyword>
<dbReference type="FunFam" id="1.10.8.1220:FF:000001">
    <property type="entry name" value="Dynein axonemal heavy chain 5"/>
    <property type="match status" value="1"/>
</dbReference>
<dbReference type="FunFam" id="3.40.50.300:FF:000362">
    <property type="entry name" value="Dynein, axonemal, heavy chain 6"/>
    <property type="match status" value="1"/>
</dbReference>
<dbReference type="CDD" id="cd00009">
    <property type="entry name" value="AAA"/>
    <property type="match status" value="1"/>
</dbReference>
<dbReference type="Pfam" id="PF03028">
    <property type="entry name" value="Dynein_heavy"/>
    <property type="match status" value="1"/>
</dbReference>
<dbReference type="FunFam" id="3.40.50.300:FF:002141">
    <property type="entry name" value="Dynein heavy chain"/>
    <property type="match status" value="1"/>
</dbReference>
<gene>
    <name evidence="16" type="ORF">MELIAE_LOCUS1758</name>
</gene>
<dbReference type="Gene3D" id="3.40.50.300">
    <property type="entry name" value="P-loop containing nucleotide triphosphate hydrolases"/>
    <property type="match status" value="5"/>
</dbReference>
<dbReference type="Gene3D" id="1.20.920.20">
    <property type="match status" value="1"/>
</dbReference>
<dbReference type="Pfam" id="PF12780">
    <property type="entry name" value="AAA_8"/>
    <property type="match status" value="1"/>
</dbReference>
<dbReference type="FunFam" id="3.10.490.20:FF:000005">
    <property type="entry name" value="Dynein axonemal heavy chain 6"/>
    <property type="match status" value="1"/>
</dbReference>
<dbReference type="FunFam" id="3.40.50.300:FF:000063">
    <property type="entry name" value="dynein heavy chain 6, axonemal"/>
    <property type="match status" value="1"/>
</dbReference>
<dbReference type="Pfam" id="PF12774">
    <property type="entry name" value="AAA_6"/>
    <property type="match status" value="1"/>
</dbReference>
<feature type="coiled-coil region" evidence="13">
    <location>
        <begin position="2818"/>
        <end position="2880"/>
    </location>
</feature>
<dbReference type="FunFam" id="1.10.8.720:FF:000007">
    <property type="entry name" value="Dynein axonemal heavy chain 6"/>
    <property type="match status" value="1"/>
</dbReference>
<dbReference type="GO" id="GO:0007018">
    <property type="term" value="P:microtubule-based movement"/>
    <property type="evidence" value="ECO:0007669"/>
    <property type="project" value="InterPro"/>
</dbReference>
<dbReference type="Gene3D" id="1.20.140.100">
    <property type="entry name" value="Dynein heavy chain, N-terminal domain 2"/>
    <property type="match status" value="1"/>
</dbReference>
<dbReference type="Pfam" id="PF12775">
    <property type="entry name" value="AAA_7"/>
    <property type="match status" value="1"/>
</dbReference>
<dbReference type="FunFam" id="3.40.50.300:FF:001143">
    <property type="entry name" value="Dynein axonemal heavy chain 6"/>
    <property type="match status" value="1"/>
</dbReference>
<dbReference type="FunFam" id="1.20.920.30:FF:000002">
    <property type="entry name" value="Dynein axonemal heavy chain 3"/>
    <property type="match status" value="1"/>
</dbReference>
<dbReference type="Pfam" id="PF18199">
    <property type="entry name" value="Dynein_C"/>
    <property type="match status" value="1"/>
</dbReference>
<dbReference type="InterPro" id="IPR041228">
    <property type="entry name" value="Dynein_C"/>
</dbReference>
<evidence type="ECO:0000313" key="17">
    <source>
        <dbReference type="Proteomes" id="UP001154078"/>
    </source>
</evidence>
<sequence length="4053" mass="464735">MEPQITNKCGRKRRPSQIKDASGRLLRLPPIKFDRDADMIPFHIPHKSQIEKVEYKKKEHEPLSGFLARQEKSSDYRINLPSIDAPKIKFADDDDEHEEGFKEEHEEEEGVVLPHHKLKGVADQSEWIQNMRQRTDGGFVYFTFIVDSSSEHYTPYAVREVPYSEVDKKNFFTMSAKGVLQHIGNEAIFTSLEVWEAEYNMYCRLMRIKSFFRFRMWKGFYVWRKAIIFKKYSKAQRYINNNLFILNPIMRDGLLNIRQMCVKMTPIIFTDVSSIQERYIFYFVEDQMRKMETIQKKLEEFREVARDVILSACYGALLAKGFVVDERKLEEYTKSKKGKKKEISHIDQANKKKFCMRLSCFITLCDYLMVDMMHDMILNSVKALNEALDLHFQFLPSTERVDTIEFSDTVEIPRETHPMLPLVLVSIMLSPEEIFMDPPLDIVIEIIDQVIDLWIHHTTRMPTLVGDDVYLDFTKPVINLVVSPRICGFGPGLAFYLAIDENLKQYRQNTVDFFTINYNLANVYLERLGYIRDFFAEDLNTNEEVIQNEINLEVFRSWCIRYRKEEETIENLLNKQPFGILYLQFEIMKKNSLPEPRRLRAVVEKVLPWIGKIKIDKLVDEVNEALEYLEVEPVETIEFVHYLEYLEKATALVDDMEVVFDYCKDLYDILEEFEIQTAVEEINNYLSISVSLGNLRNFVDKKLDEIPKIIKKFTEQLNKDSNAILKELGDIKDLCMQPWLYDIDSNIEEVKEFLSDLHDRLQSCLEKSVEIKNYQKQFRLEVTRFDVLDEVMGDVKLRELLWESVETWAATIDEWYHADFNDLNVEDMNTFVAKNIKNINQLEKGLPKNLIVPKLRDEVEIMKNKMPVITYLRNPTLKGRHWIRIENILNYKFKPEDIMTLEMLESLNVFNYPDDLMEVSGQASSEAGLEALLKKVEEAWEVLEFPVIPHKDAKDVYILGSLEEVQAVLDESNININTIASSRHVGPIKNRVDEWAIKLDLFSKILDEWYSCQQSWIYLEIIFSAPDIQRQLPNESKMFLVVDKSWKEIMRRTAKMPLAMEAAMFPNLLETFKKNNENLDNIMKCLESYLETKRVAFPRFYFLSNDELLDILAQTRNPHAVQPHLRKCFDAIAKLEFGLKAVDDNVEDVDSKKKEKAPEMVLTTDIIAMLSPEGERVPLGKGLKARGNVEDWLGKVEESMFFSLRRIMKASLIDYASRARNDWVVCHPNQVILTVSQIKWAQGVHQIFNNNPPAQVSKKLEAYEAKCITDLNNLAVLVRSDLSSVTRKILIALITIDVHARDTIHNMVASGVSDSSSFEWLKVLRYYWDEAIDDCLARMSSGKYVYGYEYLGAGGVLVITPLTDRCYLCLMGALQLDLGGAPAGPAGTGKTETTKDLAKALAIQCVVFNCSEGLDFKMMGRFFSGLAQSGAWCCFDEFNRIDIEVLSVIAQQLITIRNAKAAKVSRFYFEGREIKLVQKCAAFITMNPGYAGRTELPDNLKSLFRPISMMVPDYALIAEVILYSEGFESSKVLSRKMVNMYKLCSEQLSQQDHYDFGMRAVKSVLVMAGALKRANPTRNEDVVLICALRDSNLPKFLTDDAILFQGILGDLFPGVELPVEDYGLFQEAIVEVMLEQILQPELPMIHKVIQLYETMIVRWGVMLVGPTGSGKSAILNTLNMALTKMYTDEIPGPYYHPVHTYFMNPKAVTAGELYGEVNPFTLEWRDGLMGLMMRTAVVDTSEDHQWIVCDGPVDAVWIENLNTVLDDNKMLCLANSERIKLTPYVHMVFEVQDLAQASPATVSRCGMVYVDPDEIKWMPFAKSWLQKLNENLVNQEMKDFVLTLFEHAVENGFVFIKKNCVFSINQVEVSKVKMLCNIFESYLQMPGAMDKIGEKRKVRKFLCQTFVIAYLWGLGGNLTQDSKDKFESCVRDQFDEHPDARLPTATELWGVYVDVVTHKLEIWQKIIPKFRYNGDIPFFEMLVPTIDTVRYGHVMERLIYIDHPVLLTGDTGVGKSVVAKAVLNALQETNLFVPVSMNFSAQTSSFRTQEIIELKLDRKKKTLLGAPVGKKVVIFVDDVNMPKLETYGAQPPIELLRQFLDYGGLYDREKLFWKKIQDVIITSACAPPGGGRNPLTPRFIRHFGILLIPPPNEYSLKGIFRAILKGFFKEFSNQVRDMGDSMVNAAVDIYDRIATDLLPTPAKSHYVFNLRDLSKCIQGITQADPGTMREERAITRLFYHECLRVFHDRLINVEDKSYFYFLMKEICNRNFGTPVLMLPEEELITEPPVLLFGDFMTFGAPREDRLYEEISNLDKVKHVLQDYLDDFNLSTAKEMDLIFFLDAVEHCVRLARILRSERGNALLVGVGGMGKQSLTKLSSHVNGYKCYQIELTRNYDHASFFEDLRKMYFTAGGLNENTVFLFTDTQIVQEEFLEDINNILNSGEVPNLFESDELERCIIACRDPAKHAGVSESNRDGIFEFFINRVRANLHLVLCMSPVGDAFRRRCRMFPSLVNCCTIDWFDKWPEEALVSVALNSLKNVGDEAMVASLGNICVTMHKSMEKMTDRFYKEMKRHYYITPSSYLELIKLFKSLLTRRKDTINKTRDKIDNGLKKIYETNEVIDSMKETLIALEPELAKKSQAAAELMVYLAKEQKAADKVRNVVKGDEENAKEKATVTQAIADDAQKDLDTAMPALEAAVQALSSLNKNDINEVKAFNNPPKLVQYVMESVCILLNSKITWDSAKKVLGDTNFLKKLQEYDKNNISDVVLKKLHSYIVNPDFVPEKIANVSKACKSLCMWVRAMDMYAKVFKVVEPKRKKLAEAEKELNQTMALLRDKQKQLADVEAMIAGLEATFAKTIDEKQALEDNMELTANRLNRAGRLNVALGDEQTRWEESVKQFAVELNNAIGDAMMAAGCVAYLGAFTNFYRVQLVNSWERKCKKHGIPASSNFSLINILADQYEIRMWNTYGLPRDLVSTENAILVTKASRWPLMIDPQEQACRWIKNMEAGNTLQVIKLTDGNFMRILESAVRIGMPVLLEEVGETLDPTLGPILLRQTFVQGGRLLIHLGDSDVEYDQNFKFYITTKLSNPHYLPEICIQVTIVNFTVTPSGLEDQLLADVVRLERPDLEEQRNDLVVRINTDKNQLKGIEDKILFLLYNSKGNILDDEELIETLNESKETSAIIEARLVETEATEEKISIAREKYRSVATRGSVLYFVVAGLSEIDPMYQYSLKYFSQIFNNVIVTSAKNKDLNLRLQTLYQEITLAVYTNVSRGLFERHKLVYSFMLNIAIYQEKKIINEVQLNYLLRGPIGFKGPVPKKPDYPLITEQMWMAVNFLSITFPKFKELPAEVVKGIKIGIGDYSLYIQLVPGCPASALNWNAELDDFEKLLLLKTLKEEKVVFGITEYVRMKLGQVFIESPLVSLNLLYLDTSNAVPLIFVLSTGSDPFGAFQRFAIEMNYKDKIKSISLGQGQGPVAEKLINDALISGEWVFLQNCHLATSWMLSLERIVLKISENAKNVHESFRLYMSSMPSKSFPVSVLQNSVKVTNEPPKGLRANVKRAFTDMTEDFFKNDLKQDWHAMLFGLCMFHAIIQERKKFGPLGWNITYEFNDSDREFGFNTLKMFCENKTIPWDALEYLTGEITYGGRVTDYWDLRCLKTILKIFFSPQILAPGYVYSKSGTYFCPQLETLQEYRDFIEGLPIMEEPEIFGMHENANIAYQIKETQNLIGTIMESQPQTSGGAEGASSDEIVYELAENVIATILPKILTDDINVKMFIKDDKGRLPSLTTVLTQEIDRYNILLKLIHSSMGELKKAIKGFVVMSDALEEVFKAFMNNQVPKMWSAKCYNSLKSLGSWVHDLALRLDFISMWVRYGHPISYWISGFYFPQGFLTGTLQTHARKYNLPIDELKFDFIPRKVYLDQEEVYKFHVEEGKENFDLYKPLIRPNDGVIIHGLFVDAGRWDIDLMKLVDAKPGEISPPLVALTLVPSTHLAEKDRYPAPLYKTSVRAGVLSTTGHSTNFVIAVLLPSNFLPAYWILKGTALLTQITD</sequence>
<evidence type="ECO:0000256" key="12">
    <source>
        <dbReference type="ARBA" id="ARBA00023273"/>
    </source>
</evidence>
<dbReference type="EMBL" id="OV121132">
    <property type="protein sequence ID" value="CAH0547855.1"/>
    <property type="molecule type" value="Genomic_DNA"/>
</dbReference>
<evidence type="ECO:0000256" key="1">
    <source>
        <dbReference type="ARBA" id="ARBA00004430"/>
    </source>
</evidence>
<dbReference type="InterPro" id="IPR026983">
    <property type="entry name" value="DHC"/>
</dbReference>
<dbReference type="FunFam" id="3.40.50.300:FF:001145">
    <property type="entry name" value="Putative dynein heavy chain"/>
    <property type="match status" value="1"/>
</dbReference>
<dbReference type="Pfam" id="PF12781">
    <property type="entry name" value="AAA_9"/>
    <property type="match status" value="1"/>
</dbReference>
<keyword evidence="4" id="KW-0493">Microtubule</keyword>
<dbReference type="GO" id="GO:0005524">
    <property type="term" value="F:ATP binding"/>
    <property type="evidence" value="ECO:0007669"/>
    <property type="project" value="UniProtKB-KW"/>
</dbReference>
<dbReference type="InterPro" id="IPR042219">
    <property type="entry name" value="AAA_lid_11_sf"/>
</dbReference>
<dbReference type="InterPro" id="IPR035706">
    <property type="entry name" value="AAA_9"/>
</dbReference>
<evidence type="ECO:0000259" key="15">
    <source>
        <dbReference type="SMART" id="SM00382"/>
    </source>
</evidence>
<evidence type="ECO:0000256" key="14">
    <source>
        <dbReference type="SAM" id="MobiDB-lite"/>
    </source>
</evidence>
<evidence type="ECO:0000256" key="6">
    <source>
        <dbReference type="ARBA" id="ARBA00022840"/>
    </source>
</evidence>
<dbReference type="InterPro" id="IPR004273">
    <property type="entry name" value="Dynein_heavy_D6_P-loop"/>
</dbReference>
<evidence type="ECO:0000256" key="10">
    <source>
        <dbReference type="ARBA" id="ARBA00023175"/>
    </source>
</evidence>
<comment type="subcellular location">
    <subcellularLocation>
        <location evidence="1">Cytoplasm</location>
        <location evidence="1">Cytoskeleton</location>
        <location evidence="1">Cilium axoneme</location>
    </subcellularLocation>
</comment>
<reference evidence="16" key="1">
    <citation type="submission" date="2021-12" db="EMBL/GenBank/DDBJ databases">
        <authorList>
            <person name="King R."/>
        </authorList>
    </citation>
    <scope>NUCLEOTIDE SEQUENCE</scope>
</reference>
<dbReference type="Pfam" id="PF08393">
    <property type="entry name" value="DHC_N2"/>
    <property type="match status" value="1"/>
</dbReference>
<dbReference type="Gene3D" id="1.10.8.1220">
    <property type="match status" value="1"/>
</dbReference>
<accession>A0A9P0FCE5</accession>
<dbReference type="SUPFAM" id="SSF52540">
    <property type="entry name" value="P-loop containing nucleoside triphosphate hydrolases"/>
    <property type="match status" value="4"/>
</dbReference>
<dbReference type="FunFam" id="1.20.58.1120:FF:000007">
    <property type="entry name" value="Dynein heavy chain 4"/>
    <property type="match status" value="1"/>
</dbReference>
<dbReference type="Gene3D" id="3.10.490.20">
    <property type="match status" value="1"/>
</dbReference>
<dbReference type="Gene3D" id="3.20.180.20">
    <property type="entry name" value="Dynein heavy chain, N-terminal domain 2"/>
    <property type="match status" value="1"/>
</dbReference>
<dbReference type="Gene3D" id="1.20.1270.280">
    <property type="match status" value="1"/>
</dbReference>
<dbReference type="FunFam" id="1.10.8.710:FF:000004">
    <property type="entry name" value="Dynein axonemal heavy chain 6"/>
    <property type="match status" value="1"/>
</dbReference>
<dbReference type="InterPro" id="IPR041658">
    <property type="entry name" value="AAA_lid_11"/>
</dbReference>
<dbReference type="Pfam" id="PF18198">
    <property type="entry name" value="AAA_lid_11"/>
    <property type="match status" value="1"/>
</dbReference>
<dbReference type="Pfam" id="PF22597">
    <property type="entry name" value="DYN_lid"/>
    <property type="match status" value="1"/>
</dbReference>
<keyword evidence="8 13" id="KW-0175">Coiled coil</keyword>
<dbReference type="InterPro" id="IPR042228">
    <property type="entry name" value="Dynein_linker_3"/>
</dbReference>
<dbReference type="Gene3D" id="1.10.8.720">
    <property type="entry name" value="Region D6 of dynein motor"/>
    <property type="match status" value="1"/>
</dbReference>
<dbReference type="Gene3D" id="1.20.920.30">
    <property type="match status" value="1"/>
</dbReference>
<keyword evidence="12" id="KW-0966">Cell projection</keyword>
<dbReference type="Gene3D" id="1.10.287.2620">
    <property type="match status" value="1"/>
</dbReference>
<feature type="domain" description="AAA+ ATPase" evidence="15">
    <location>
        <begin position="2001"/>
        <end position="2149"/>
    </location>
</feature>
<proteinExistence type="inferred from homology"/>
<dbReference type="InterPro" id="IPR025662">
    <property type="entry name" value="Sigma_54_int_dom_ATP-bd_1"/>
</dbReference>
<feature type="region of interest" description="Disordered" evidence="14">
    <location>
        <begin position="1"/>
        <end position="23"/>
    </location>
</feature>
<dbReference type="Proteomes" id="UP001154078">
    <property type="component" value="Chromosome 1"/>
</dbReference>
<dbReference type="SMART" id="SM00382">
    <property type="entry name" value="AAA"/>
    <property type="match status" value="3"/>
</dbReference>
<dbReference type="InterPro" id="IPR042222">
    <property type="entry name" value="Dynein_2_N"/>
</dbReference>
<dbReference type="GO" id="GO:0005930">
    <property type="term" value="C:axoneme"/>
    <property type="evidence" value="ECO:0007669"/>
    <property type="project" value="UniProtKB-SubCell"/>
</dbReference>
<organism evidence="16 17">
    <name type="scientific">Brassicogethes aeneus</name>
    <name type="common">Rape pollen beetle</name>
    <name type="synonym">Meligethes aeneus</name>
    <dbReference type="NCBI Taxonomy" id="1431903"/>
    <lineage>
        <taxon>Eukaryota</taxon>
        <taxon>Metazoa</taxon>
        <taxon>Ecdysozoa</taxon>
        <taxon>Arthropoda</taxon>
        <taxon>Hexapoda</taxon>
        <taxon>Insecta</taxon>
        <taxon>Pterygota</taxon>
        <taxon>Neoptera</taxon>
        <taxon>Endopterygota</taxon>
        <taxon>Coleoptera</taxon>
        <taxon>Polyphaga</taxon>
        <taxon>Cucujiformia</taxon>
        <taxon>Nitidulidae</taxon>
        <taxon>Meligethinae</taxon>
        <taxon>Brassicogethes</taxon>
    </lineage>
</organism>
<dbReference type="FunFam" id="3.20.180.20:FF:000004">
    <property type="entry name" value="Dynein axonemal heavy chain 6"/>
    <property type="match status" value="1"/>
</dbReference>
<dbReference type="GO" id="GO:0030286">
    <property type="term" value="C:dynein complex"/>
    <property type="evidence" value="ECO:0007669"/>
    <property type="project" value="UniProtKB-KW"/>
</dbReference>
<dbReference type="FunFam" id="1.20.140.100:FF:000004">
    <property type="entry name" value="Dynein axonemal heavy chain 6"/>
    <property type="match status" value="1"/>
</dbReference>
<dbReference type="PANTHER" id="PTHR22878:SF68">
    <property type="entry name" value="DYNEIN HEAVY CHAIN 6, AXONEMAL-LIKE"/>
    <property type="match status" value="1"/>
</dbReference>
<keyword evidence="10" id="KW-0505">Motor protein</keyword>
<comment type="similarity">
    <text evidence="2">Belongs to the dynein heavy chain family.</text>
</comment>
<evidence type="ECO:0000256" key="2">
    <source>
        <dbReference type="ARBA" id="ARBA00008887"/>
    </source>
</evidence>
<keyword evidence="3" id="KW-0963">Cytoplasm</keyword>
<evidence type="ECO:0000256" key="8">
    <source>
        <dbReference type="ARBA" id="ARBA00023054"/>
    </source>
</evidence>
<dbReference type="InterPro" id="IPR043157">
    <property type="entry name" value="Dynein_AAA1S"/>
</dbReference>
<dbReference type="GO" id="GO:0051959">
    <property type="term" value="F:dynein light intermediate chain binding"/>
    <property type="evidence" value="ECO:0007669"/>
    <property type="project" value="InterPro"/>
</dbReference>
<dbReference type="InterPro" id="IPR027417">
    <property type="entry name" value="P-loop_NTPase"/>
</dbReference>
<dbReference type="InterPro" id="IPR035699">
    <property type="entry name" value="AAA_6"/>
</dbReference>
<dbReference type="Pfam" id="PF17852">
    <property type="entry name" value="Dynein_AAA_lid"/>
    <property type="match status" value="1"/>
</dbReference>
<dbReference type="InterPro" id="IPR043160">
    <property type="entry name" value="Dynein_C_barrel"/>
</dbReference>
<name>A0A9P0FCE5_BRAAE</name>
<dbReference type="GO" id="GO:0045505">
    <property type="term" value="F:dynein intermediate chain binding"/>
    <property type="evidence" value="ECO:0007669"/>
    <property type="project" value="InterPro"/>
</dbReference>
<dbReference type="InterPro" id="IPR054354">
    <property type="entry name" value="DYNC2H1-like_lid"/>
</dbReference>
<dbReference type="InterPro" id="IPR024743">
    <property type="entry name" value="Dynein_HC_stalk"/>
</dbReference>
<dbReference type="Gene3D" id="6.10.140.1060">
    <property type="match status" value="1"/>
</dbReference>